<dbReference type="Proteomes" id="UP000199452">
    <property type="component" value="Unassembled WGS sequence"/>
</dbReference>
<gene>
    <name evidence="1" type="ORF">SAMN05216323_103510</name>
</gene>
<reference evidence="1 2" key="1">
    <citation type="submission" date="2016-09" db="EMBL/GenBank/DDBJ databases">
        <authorList>
            <person name="Capua I."/>
            <person name="De Benedictis P."/>
            <person name="Joannis T."/>
            <person name="Lombin L.H."/>
            <person name="Cattoli G."/>
        </authorList>
    </citation>
    <scope>NUCLEOTIDE SEQUENCE [LARGE SCALE GENOMIC DNA]</scope>
    <source>
        <strain evidence="1 2">A7P-90m</strain>
    </source>
</reference>
<dbReference type="STRING" id="1640674.SAMN05216323_103510"/>
<dbReference type="RefSeq" id="WP_125869831.1">
    <property type="nucleotide sequence ID" value="NZ_FMYP01000035.1"/>
</dbReference>
<keyword evidence="2" id="KW-1185">Reference proteome</keyword>
<proteinExistence type="predicted"/>
<dbReference type="OrthoDB" id="9810174at2"/>
<dbReference type="AlphaFoldDB" id="A0A1G6M9R8"/>
<protein>
    <submittedName>
        <fullName evidence="1">Uncharacterized protein</fullName>
    </submittedName>
</protein>
<name>A0A1G6M9R8_9BACT</name>
<evidence type="ECO:0000313" key="1">
    <source>
        <dbReference type="EMBL" id="SDC52200.1"/>
    </source>
</evidence>
<organism evidence="1 2">
    <name type="scientific">Williamwhitmania taraxaci</name>
    <dbReference type="NCBI Taxonomy" id="1640674"/>
    <lineage>
        <taxon>Bacteria</taxon>
        <taxon>Pseudomonadati</taxon>
        <taxon>Bacteroidota</taxon>
        <taxon>Bacteroidia</taxon>
        <taxon>Bacteroidales</taxon>
        <taxon>Williamwhitmaniaceae</taxon>
        <taxon>Williamwhitmania</taxon>
    </lineage>
</organism>
<accession>A0A1G6M9R8</accession>
<dbReference type="EMBL" id="FMYP01000035">
    <property type="protein sequence ID" value="SDC52200.1"/>
    <property type="molecule type" value="Genomic_DNA"/>
</dbReference>
<dbReference type="CDD" id="cd22641">
    <property type="entry name" value="C24-like"/>
    <property type="match status" value="1"/>
</dbReference>
<sequence length="277" mass="29659">MNRIDLLKYPQFPMSSETLAFLQDMVTLTAKLSSIGGNTYILEGCELLSGNRVSPGTLVINGEVLPFTGGLTTSNVSIQESKDSVQVYDETYADLYMNRTAVASTGSGSIPWSSFQRLPSLASMAQSLASLDTALTGHITDHTVAWDKVSGKPATFSPAAHNHAWSAISEKPTTFPPSAHSHAAGPVFIGWTNWQGGPANPQGDGMIQVVVTKIQEGCYKITHNLGHVRYIVLGGSGVNSKVSIRSMYDINANDCMIVCSDDGSANDCNLYFTIITM</sequence>
<evidence type="ECO:0000313" key="2">
    <source>
        <dbReference type="Proteomes" id="UP000199452"/>
    </source>
</evidence>